<dbReference type="HOGENOM" id="CLU_037350_1_0_1"/>
<dbReference type="RefSeq" id="XP_007778246.1">
    <property type="nucleotide sequence ID" value="XM_007780056.1"/>
</dbReference>
<proteinExistence type="inferred from homology"/>
<feature type="binding site" evidence="5">
    <location>
        <position position="347"/>
    </location>
    <ligand>
        <name>Zn(2+)</name>
        <dbReference type="ChEBI" id="CHEBI:29105"/>
    </ligand>
</feature>
<evidence type="ECO:0000256" key="1">
    <source>
        <dbReference type="ARBA" id="ARBA00022490"/>
    </source>
</evidence>
<accession>R7YM84</accession>
<evidence type="ECO:0000313" key="8">
    <source>
        <dbReference type="Proteomes" id="UP000016924"/>
    </source>
</evidence>
<evidence type="ECO:0000259" key="6">
    <source>
        <dbReference type="Pfam" id="PF01702"/>
    </source>
</evidence>
<dbReference type="SUPFAM" id="SSF51713">
    <property type="entry name" value="tRNA-guanine transglycosylase"/>
    <property type="match status" value="1"/>
</dbReference>
<comment type="similarity">
    <text evidence="5">Belongs to the queuine tRNA-ribosyltransferase family. QTRT2 subfamily.</text>
</comment>
<reference evidence="8" key="1">
    <citation type="submission" date="2012-06" db="EMBL/GenBank/DDBJ databases">
        <title>The genome sequence of Coniosporium apollinis CBS 100218.</title>
        <authorList>
            <consortium name="The Broad Institute Genome Sequencing Platform"/>
            <person name="Cuomo C."/>
            <person name="Gorbushina A."/>
            <person name="Noack S."/>
            <person name="Walker B."/>
            <person name="Young S.K."/>
            <person name="Zeng Q."/>
            <person name="Gargeya S."/>
            <person name="Fitzgerald M."/>
            <person name="Haas B."/>
            <person name="Abouelleil A."/>
            <person name="Alvarado L."/>
            <person name="Arachchi H.M."/>
            <person name="Berlin A.M."/>
            <person name="Chapman S.B."/>
            <person name="Goldberg J."/>
            <person name="Griggs A."/>
            <person name="Gujja S."/>
            <person name="Hansen M."/>
            <person name="Howarth C."/>
            <person name="Imamovic A."/>
            <person name="Larimer J."/>
            <person name="McCowan C."/>
            <person name="Montmayeur A."/>
            <person name="Murphy C."/>
            <person name="Neiman D."/>
            <person name="Pearson M."/>
            <person name="Priest M."/>
            <person name="Roberts A."/>
            <person name="Saif S."/>
            <person name="Shea T."/>
            <person name="Sisk P."/>
            <person name="Sykes S."/>
            <person name="Wortman J."/>
            <person name="Nusbaum C."/>
            <person name="Birren B."/>
        </authorList>
    </citation>
    <scope>NUCLEOTIDE SEQUENCE [LARGE SCALE GENOMIC DNA]</scope>
    <source>
        <strain evidence="8">CBS 100218</strain>
    </source>
</reference>
<comment type="subcellular location">
    <subcellularLocation>
        <location evidence="5">Cytoplasm</location>
    </subcellularLocation>
</comment>
<dbReference type="GO" id="GO:0008479">
    <property type="term" value="F:tRNA-guanosine(34) queuine transglycosylase activity"/>
    <property type="evidence" value="ECO:0007669"/>
    <property type="project" value="UniProtKB-UniRule"/>
</dbReference>
<keyword evidence="3 5" id="KW-0479">Metal-binding</keyword>
<evidence type="ECO:0000256" key="5">
    <source>
        <dbReference type="HAMAP-Rule" id="MF_03043"/>
    </source>
</evidence>
<feature type="domain" description="tRNA-guanine(15) transglycosylase-like" evidence="6">
    <location>
        <begin position="30"/>
        <end position="405"/>
    </location>
</feature>
<keyword evidence="8" id="KW-1185">Reference proteome</keyword>
<dbReference type="AlphaFoldDB" id="R7YM84"/>
<dbReference type="GeneID" id="19899466"/>
<keyword evidence="2 5" id="KW-0819">tRNA processing</keyword>
<sequence length="484" mass="52893">MADNLTLGLSQLPDEMLTFTLLKASEGLTPRLGKLAFPGRSTIQTPHYIGNASRGVIPHLSQDLFRKHTNIDAIYVPLEDFVEKAPQHTPPVYELDLPDAESPLRRFIALKQDAFLIMGARRTPPIAAPAANTNGAISILTSVGFRHLASSDYVAAAQKLRPDIVVGLGDIVYKQQAKPSNKRVAKMADRTEAWTKDIVDGKSGLDKTTRDGPRYSIFASVLPISSELQSSYVDELADELRDQLSGLAIYDPSSLTDLPQALTPLPRLSFSEPSSPRQLLHELSLGTDLLTIPFINAATDAGIALDFIFPPANASSSTRRPLGVDMWSSTHATDLSPLSSGCGCYACKRHHRAYLQHLLAAKEMLGWTLLQVHNHAVMDQFFAGVRASIGKDKFEEDRVAFEAVYEAELPERTGQGPRQVCVIVNGVRGYQFKSEGPGEAKKNASAYRMLDERKELLAEASTPSSGTDAKDLENIGFAEVVERQ</sequence>
<dbReference type="PANTHER" id="PTHR46064">
    <property type="entry name" value="QUEUINE TRNA-RIBOSYLTRANSFERASE ACCESSORY SUBUNIT 2"/>
    <property type="match status" value="1"/>
</dbReference>
<dbReference type="HAMAP" id="MF_03043">
    <property type="entry name" value="QTRT2"/>
    <property type="match status" value="1"/>
</dbReference>
<evidence type="ECO:0000256" key="2">
    <source>
        <dbReference type="ARBA" id="ARBA00022694"/>
    </source>
</evidence>
<name>R7YM84_CONA1</name>
<feature type="binding site" evidence="5">
    <location>
        <position position="342"/>
    </location>
    <ligand>
        <name>Zn(2+)</name>
        <dbReference type="ChEBI" id="CHEBI:29105"/>
    </ligand>
</feature>
<protein>
    <recommendedName>
        <fullName evidence="5">Queuine tRNA-ribosyltransferase accessory subunit 2</fullName>
    </recommendedName>
    <alternativeName>
        <fullName evidence="5">Queuine tRNA-ribosyltransferase domain-containing protein 1</fullName>
    </alternativeName>
</protein>
<comment type="cofactor">
    <cofactor evidence="5">
        <name>Zn(2+)</name>
        <dbReference type="ChEBI" id="CHEBI:29105"/>
    </cofactor>
    <text evidence="5">Binds 1 zinc ion per subunit.</text>
</comment>
<dbReference type="eggNOG" id="KOG3909">
    <property type="taxonomic scope" value="Eukaryota"/>
</dbReference>
<evidence type="ECO:0000256" key="4">
    <source>
        <dbReference type="ARBA" id="ARBA00022833"/>
    </source>
</evidence>
<dbReference type="NCBIfam" id="TIGR00449">
    <property type="entry name" value="tgt_general"/>
    <property type="match status" value="1"/>
</dbReference>
<feature type="binding site" evidence="5">
    <location>
        <position position="344"/>
    </location>
    <ligand>
        <name>Zn(2+)</name>
        <dbReference type="ChEBI" id="CHEBI:29105"/>
    </ligand>
</feature>
<dbReference type="Gene3D" id="3.20.20.105">
    <property type="entry name" value="Queuine tRNA-ribosyltransferase-like"/>
    <property type="match status" value="1"/>
</dbReference>
<dbReference type="OMA" id="VPHIAHD"/>
<dbReference type="STRING" id="1168221.R7YM84"/>
<dbReference type="InterPro" id="IPR036511">
    <property type="entry name" value="TGT-like_sf"/>
</dbReference>
<dbReference type="InterPro" id="IPR028592">
    <property type="entry name" value="QTRTD1"/>
</dbReference>
<evidence type="ECO:0000313" key="7">
    <source>
        <dbReference type="EMBL" id="EON62929.1"/>
    </source>
</evidence>
<dbReference type="GO" id="GO:0006400">
    <property type="term" value="P:tRNA modification"/>
    <property type="evidence" value="ECO:0007669"/>
    <property type="project" value="InterPro"/>
</dbReference>
<dbReference type="EMBL" id="JH767561">
    <property type="protein sequence ID" value="EON62929.1"/>
    <property type="molecule type" value="Genomic_DNA"/>
</dbReference>
<organism evidence="7 8">
    <name type="scientific">Coniosporium apollinis (strain CBS 100218)</name>
    <name type="common">Rock-inhabiting black yeast</name>
    <dbReference type="NCBI Taxonomy" id="1168221"/>
    <lineage>
        <taxon>Eukaryota</taxon>
        <taxon>Fungi</taxon>
        <taxon>Dikarya</taxon>
        <taxon>Ascomycota</taxon>
        <taxon>Pezizomycotina</taxon>
        <taxon>Dothideomycetes</taxon>
        <taxon>Dothideomycetes incertae sedis</taxon>
        <taxon>Coniosporium</taxon>
    </lineage>
</organism>
<dbReference type="GO" id="GO:0005737">
    <property type="term" value="C:cytoplasm"/>
    <property type="evidence" value="ECO:0007669"/>
    <property type="project" value="UniProtKB-SubCell"/>
</dbReference>
<comment type="subunit">
    <text evidence="5">Heterodimer of a catalytic subunit and an accessory subunit.</text>
</comment>
<dbReference type="Proteomes" id="UP000016924">
    <property type="component" value="Unassembled WGS sequence"/>
</dbReference>
<gene>
    <name evidence="7" type="ORF">W97_02155</name>
</gene>
<dbReference type="InterPro" id="IPR002616">
    <property type="entry name" value="tRNA_ribo_trans-like"/>
</dbReference>
<dbReference type="OrthoDB" id="27601at2759"/>
<dbReference type="Pfam" id="PF01702">
    <property type="entry name" value="TGT"/>
    <property type="match status" value="1"/>
</dbReference>
<dbReference type="GO" id="GO:0046872">
    <property type="term" value="F:metal ion binding"/>
    <property type="evidence" value="ECO:0007669"/>
    <property type="project" value="UniProtKB-KW"/>
</dbReference>
<keyword evidence="4 5" id="KW-0862">Zinc</keyword>
<dbReference type="PANTHER" id="PTHR46064:SF1">
    <property type="entry name" value="QUEUINE TRNA-RIBOSYLTRANSFERASE ACCESSORY SUBUNIT 2"/>
    <property type="match status" value="1"/>
</dbReference>
<comment type="function">
    <text evidence="5">Non-catalytic subunit of the queuine tRNA-ribosyltransferase (TGT) that catalyzes the base-exchange of a guanine (G) residue with queuine (Q) at position 34 (anticodon wobble position) in tRNAs with GU(N) anticodons (tRNA-Asp, -Asn, -His and -Tyr), resulting in the hypermodified nucleoside queuosine (7-(((4,5-cis-dihydroxy-2-cyclopenten-1-yl)amino)methyl)-7-deazaguanosine).</text>
</comment>
<keyword evidence="1 5" id="KW-0963">Cytoplasm</keyword>
<evidence type="ECO:0000256" key="3">
    <source>
        <dbReference type="ARBA" id="ARBA00022723"/>
    </source>
</evidence>
<dbReference type="InterPro" id="IPR050852">
    <property type="entry name" value="Queuine_tRNA-ribosyltrfase"/>
</dbReference>
<feature type="binding site" evidence="5">
    <location>
        <position position="373"/>
    </location>
    <ligand>
        <name>Zn(2+)</name>
        <dbReference type="ChEBI" id="CHEBI:29105"/>
    </ligand>
</feature>